<feature type="region of interest" description="Disordered" evidence="2">
    <location>
        <begin position="133"/>
        <end position="162"/>
    </location>
</feature>
<protein>
    <submittedName>
        <fullName evidence="3">Uncharacterized protein</fullName>
    </submittedName>
</protein>
<name>A0ABZ2IPH6_9BACT</name>
<feature type="compositionally biased region" description="Basic and acidic residues" evidence="2">
    <location>
        <begin position="133"/>
        <end position="154"/>
    </location>
</feature>
<evidence type="ECO:0000256" key="2">
    <source>
        <dbReference type="SAM" id="MobiDB-lite"/>
    </source>
</evidence>
<accession>A0ABZ2IPH6</accession>
<proteinExistence type="predicted"/>
<reference evidence="3 4" key="1">
    <citation type="submission" date="2024-02" db="EMBL/GenBank/DDBJ databases">
        <title>Whole genome sequencing of Parabacteroides sp. AD58.</title>
        <authorList>
            <person name="Chaplin A.V."/>
            <person name="Pikina A.P."/>
            <person name="Sokolova S.R."/>
            <person name="Korostin D.O."/>
            <person name="Efimov B.A."/>
        </authorList>
    </citation>
    <scope>NUCLEOTIDE SEQUENCE [LARGE SCALE GENOMIC DNA]</scope>
    <source>
        <strain evidence="3 4">AD58</strain>
    </source>
</reference>
<sequence length="255" mass="29608">MNKMVYREKLNQLLADVHELESLIGELLAEEEPGAQLLFKSGSRAYSILEGIKEIENEQIRQMNTRLVERQDELSHLSVLLDQYQRMAEACKKDILATKQEIENSEPLLSQKKEEVKETVLPKEPEPIIEEPVQKEEVKSPTESVREEPVKEPVQKTAEAPQPAPVMAKGNVSLNDLLEKKNLSDFRKAFSLNDRFRFRRDLFHGNEEQMNQVISDLNQIDSLDEALRFIDKNLSWDMNNETVTDFIKLLEKRYI</sequence>
<organism evidence="3 4">
    <name type="scientific">Parabacteroides absconsus</name>
    <dbReference type="NCBI Taxonomy" id="2951805"/>
    <lineage>
        <taxon>Bacteria</taxon>
        <taxon>Pseudomonadati</taxon>
        <taxon>Bacteroidota</taxon>
        <taxon>Bacteroidia</taxon>
        <taxon>Bacteroidales</taxon>
        <taxon>Tannerellaceae</taxon>
        <taxon>Parabacteroides</taxon>
    </lineage>
</organism>
<evidence type="ECO:0000313" key="3">
    <source>
        <dbReference type="EMBL" id="WWV66084.1"/>
    </source>
</evidence>
<evidence type="ECO:0000313" key="4">
    <source>
        <dbReference type="Proteomes" id="UP001320603"/>
    </source>
</evidence>
<keyword evidence="4" id="KW-1185">Reference proteome</keyword>
<gene>
    <name evidence="3" type="ORF">NEE14_013980</name>
</gene>
<dbReference type="Proteomes" id="UP001320603">
    <property type="component" value="Chromosome"/>
</dbReference>
<feature type="coiled-coil region" evidence="1">
    <location>
        <begin position="3"/>
        <end position="30"/>
    </location>
</feature>
<keyword evidence="1" id="KW-0175">Coiled coil</keyword>
<dbReference type="EMBL" id="CP146284">
    <property type="protein sequence ID" value="WWV66084.1"/>
    <property type="molecule type" value="Genomic_DNA"/>
</dbReference>
<evidence type="ECO:0000256" key="1">
    <source>
        <dbReference type="SAM" id="Coils"/>
    </source>
</evidence>